<proteinExistence type="predicted"/>
<sequence>MKGFLVSTLLVASVSAQAAEPNRGPLGSSINQLSRALVCDAFQHDLTGVGKAIKAQCADQAAAEFAAVPERKTLRECIKPGNVIDDDVRKCMKGM</sequence>
<dbReference type="AlphaFoldDB" id="A0A085UT83"/>
<dbReference type="RefSeq" id="WP_047578595.1">
    <property type="nucleotide sequence ID" value="NZ_JPQT01000137.1"/>
</dbReference>
<evidence type="ECO:0000313" key="3">
    <source>
        <dbReference type="Proteomes" id="UP000028643"/>
    </source>
</evidence>
<protein>
    <submittedName>
        <fullName evidence="2">Uncharacterized protein</fullName>
    </submittedName>
</protein>
<gene>
    <name evidence="2" type="ORF">IV02_25210</name>
</gene>
<organism evidence="2 3">
    <name type="scientific">Pseudomonas syringae</name>
    <dbReference type="NCBI Taxonomy" id="317"/>
    <lineage>
        <taxon>Bacteria</taxon>
        <taxon>Pseudomonadati</taxon>
        <taxon>Pseudomonadota</taxon>
        <taxon>Gammaproteobacteria</taxon>
        <taxon>Pseudomonadales</taxon>
        <taxon>Pseudomonadaceae</taxon>
        <taxon>Pseudomonas</taxon>
    </lineage>
</organism>
<comment type="caution">
    <text evidence="2">The sequence shown here is derived from an EMBL/GenBank/DDBJ whole genome shotgun (WGS) entry which is preliminary data.</text>
</comment>
<reference evidence="2 3" key="1">
    <citation type="submission" date="2014-07" db="EMBL/GenBank/DDBJ databases">
        <title>Draft Genome Sequences of Environmental Pseudomonas syringae strains.</title>
        <authorList>
            <person name="Baltrus D.A."/>
            <person name="Berge O."/>
            <person name="Morris C."/>
        </authorList>
    </citation>
    <scope>NUCLEOTIDE SEQUENCE [LARGE SCALE GENOMIC DNA]</scope>
    <source>
        <strain evidence="2 3">CEB003</strain>
    </source>
</reference>
<dbReference type="PATRIC" id="fig|317.174.peg.5152"/>
<feature type="signal peptide" evidence="1">
    <location>
        <begin position="1"/>
        <end position="18"/>
    </location>
</feature>
<accession>A0A085UT83</accession>
<dbReference type="EMBL" id="JPQT01000137">
    <property type="protein sequence ID" value="KFE46396.1"/>
    <property type="molecule type" value="Genomic_DNA"/>
</dbReference>
<dbReference type="Proteomes" id="UP000028643">
    <property type="component" value="Unassembled WGS sequence"/>
</dbReference>
<keyword evidence="1" id="KW-0732">Signal</keyword>
<evidence type="ECO:0000256" key="1">
    <source>
        <dbReference type="SAM" id="SignalP"/>
    </source>
</evidence>
<evidence type="ECO:0000313" key="2">
    <source>
        <dbReference type="EMBL" id="KFE46396.1"/>
    </source>
</evidence>
<name>A0A085UT83_PSESX</name>
<feature type="chain" id="PRO_5001798271" evidence="1">
    <location>
        <begin position="19"/>
        <end position="95"/>
    </location>
</feature>